<keyword evidence="4" id="KW-1185">Reference proteome</keyword>
<dbReference type="InterPro" id="IPR010131">
    <property type="entry name" value="MdtP/NodT-like"/>
</dbReference>
<feature type="signal peptide" evidence="2">
    <location>
        <begin position="1"/>
        <end position="21"/>
    </location>
</feature>
<keyword evidence="2" id="KW-0564">Palmitate</keyword>
<evidence type="ECO:0000256" key="2">
    <source>
        <dbReference type="RuleBase" id="RU362097"/>
    </source>
</evidence>
<dbReference type="GO" id="GO:0005886">
    <property type="term" value="C:plasma membrane"/>
    <property type="evidence" value="ECO:0007669"/>
    <property type="project" value="UniProtKB-SubCell"/>
</dbReference>
<evidence type="ECO:0000313" key="4">
    <source>
        <dbReference type="Proteomes" id="UP000634004"/>
    </source>
</evidence>
<keyword evidence="2" id="KW-1134">Transmembrane beta strand</keyword>
<organism evidence="3 4">
    <name type="scientific">Algimonas arctica</name>
    <dbReference type="NCBI Taxonomy" id="1479486"/>
    <lineage>
        <taxon>Bacteria</taxon>
        <taxon>Pseudomonadati</taxon>
        <taxon>Pseudomonadota</taxon>
        <taxon>Alphaproteobacteria</taxon>
        <taxon>Maricaulales</taxon>
        <taxon>Robiginitomaculaceae</taxon>
        <taxon>Algimonas</taxon>
    </lineage>
</organism>
<dbReference type="Proteomes" id="UP000634004">
    <property type="component" value="Unassembled WGS sequence"/>
</dbReference>
<protein>
    <submittedName>
        <fullName evidence="3">Outer membrane protein OprM</fullName>
    </submittedName>
</protein>
<comment type="caution">
    <text evidence="3">The sequence shown here is derived from an EMBL/GenBank/DDBJ whole genome shotgun (WGS) entry which is preliminary data.</text>
</comment>
<dbReference type="InterPro" id="IPR003423">
    <property type="entry name" value="OMP_efflux"/>
</dbReference>
<dbReference type="PROSITE" id="PS51257">
    <property type="entry name" value="PROKAR_LIPOPROTEIN"/>
    <property type="match status" value="1"/>
</dbReference>
<feature type="chain" id="PRO_5035336843" evidence="2">
    <location>
        <begin position="22"/>
        <end position="472"/>
    </location>
</feature>
<reference evidence="3" key="1">
    <citation type="journal article" date="2014" name="Int. J. Syst. Evol. Microbiol.">
        <title>Complete genome sequence of Corynebacterium casei LMG S-19264T (=DSM 44701T), isolated from a smear-ripened cheese.</title>
        <authorList>
            <consortium name="US DOE Joint Genome Institute (JGI-PGF)"/>
            <person name="Walter F."/>
            <person name="Albersmeier A."/>
            <person name="Kalinowski J."/>
            <person name="Ruckert C."/>
        </authorList>
    </citation>
    <scope>NUCLEOTIDE SEQUENCE</scope>
    <source>
        <strain evidence="3">KCTC 32513</strain>
    </source>
</reference>
<keyword evidence="2" id="KW-0449">Lipoprotein</keyword>
<dbReference type="NCBIfam" id="TIGR01845">
    <property type="entry name" value="outer_NodT"/>
    <property type="match status" value="1"/>
</dbReference>
<dbReference type="Gene3D" id="1.20.1600.10">
    <property type="entry name" value="Outer membrane efflux proteins (OEP)"/>
    <property type="match status" value="1"/>
</dbReference>
<dbReference type="Gene3D" id="2.20.200.10">
    <property type="entry name" value="Outer membrane efflux proteins (OEP)"/>
    <property type="match status" value="1"/>
</dbReference>
<name>A0A8J3CU26_9PROT</name>
<evidence type="ECO:0000313" key="3">
    <source>
        <dbReference type="EMBL" id="GHB02056.1"/>
    </source>
</evidence>
<dbReference type="PANTHER" id="PTHR30203:SF32">
    <property type="entry name" value="CATION EFFLUX SYSTEM PROTEIN CUSC"/>
    <property type="match status" value="1"/>
</dbReference>
<dbReference type="AlphaFoldDB" id="A0A8J3CU26"/>
<comment type="similarity">
    <text evidence="1 2">Belongs to the outer membrane factor (OMF) (TC 1.B.17) family.</text>
</comment>
<sequence length="472" mass="51161">MKPIFTISAASVLMLAGCAHITPSLTTTELPTAQSFDADYRPDGTIVASELSYQDYFNDPKLHALIESALNNNRDLLAATARVEQARAQFRIQDSRRLPTVGADGSAVRARTPSVDSNNNPVAVTFNSFDVGVGIASYELDFWGRVKNLTEVARSQYLATVSAQRAFYLSLVGDVASTYFDLIETEEQITLAAETIATREKSLKLARLRLDAGVTSALDFHQAEALLTQAQQALSTQQLSAATIRNQLTVLIGGRLPKSLPEGLSLGEQTFIAGLDAGLPSDLLLVRPDIIAAEQSLKAANANIAVARAAFFPTISLTGRTGLSSSDLGDLFSSDSLTWRFGPSIDLPIFDWGAREADLGLAKAQEMESVANYDKVVQTAFREVSDALAGRRWLAELVHARTRTVTVQQRIGFLAQRRYDEGTASYLEVLDAERNLFIARQSLLDARRMEDQNAVSLFIALGGGLNGSKNPL</sequence>
<keyword evidence="2" id="KW-0812">Transmembrane</keyword>
<dbReference type="GO" id="GO:0015562">
    <property type="term" value="F:efflux transmembrane transporter activity"/>
    <property type="evidence" value="ECO:0007669"/>
    <property type="project" value="InterPro"/>
</dbReference>
<reference evidence="3" key="2">
    <citation type="submission" date="2020-09" db="EMBL/GenBank/DDBJ databases">
        <authorList>
            <person name="Sun Q."/>
            <person name="Kim S."/>
        </authorList>
    </citation>
    <scope>NUCLEOTIDE SEQUENCE</scope>
    <source>
        <strain evidence="3">KCTC 32513</strain>
    </source>
</reference>
<evidence type="ECO:0000256" key="1">
    <source>
        <dbReference type="ARBA" id="ARBA00007613"/>
    </source>
</evidence>
<dbReference type="Pfam" id="PF02321">
    <property type="entry name" value="OEP"/>
    <property type="match status" value="2"/>
</dbReference>
<comment type="subcellular location">
    <subcellularLocation>
        <location evidence="2">Cell membrane</location>
        <topology evidence="2">Lipid-anchor</topology>
    </subcellularLocation>
</comment>
<keyword evidence="2" id="KW-0472">Membrane</keyword>
<dbReference type="PANTHER" id="PTHR30203">
    <property type="entry name" value="OUTER MEMBRANE CATION EFFLUX PROTEIN"/>
    <property type="match status" value="1"/>
</dbReference>
<keyword evidence="2" id="KW-0732">Signal</keyword>
<proteinExistence type="inferred from homology"/>
<dbReference type="RefSeq" id="WP_189499151.1">
    <property type="nucleotide sequence ID" value="NZ_BMZH01000013.1"/>
</dbReference>
<gene>
    <name evidence="3" type="primary">oprM</name>
    <name evidence="3" type="ORF">GCM10009069_26050</name>
</gene>
<dbReference type="SUPFAM" id="SSF56954">
    <property type="entry name" value="Outer membrane efflux proteins (OEP)"/>
    <property type="match status" value="1"/>
</dbReference>
<dbReference type="EMBL" id="BMZH01000013">
    <property type="protein sequence ID" value="GHB02056.1"/>
    <property type="molecule type" value="Genomic_DNA"/>
</dbReference>
<accession>A0A8J3CU26</accession>